<evidence type="ECO:0000313" key="3">
    <source>
        <dbReference type="Proteomes" id="UP000887568"/>
    </source>
</evidence>
<keyword evidence="1" id="KW-0732">Signal</keyword>
<dbReference type="Proteomes" id="UP000887568">
    <property type="component" value="Unplaced"/>
</dbReference>
<evidence type="ECO:0000256" key="1">
    <source>
        <dbReference type="SAM" id="SignalP"/>
    </source>
</evidence>
<dbReference type="OrthoDB" id="10122919at2759"/>
<feature type="signal peptide" evidence="1">
    <location>
        <begin position="1"/>
        <end position="20"/>
    </location>
</feature>
<protein>
    <submittedName>
        <fullName evidence="2">Uncharacterized protein</fullName>
    </submittedName>
</protein>
<dbReference type="GeneID" id="119735786"/>
<feature type="chain" id="PRO_5037838838" evidence="1">
    <location>
        <begin position="21"/>
        <end position="298"/>
    </location>
</feature>
<accession>A0A914ANN7</accession>
<sequence>MRHVRAVLMGIATLLTVVSAIDVPVATRYLTTEVTTLAQSEAVTLVGYLCGQAKGDNINVTMVLNNNPKWYVDFGVVYYYVVDSANKTEKDALCTNMNQGKPGPLCVVSSWPSAGDLYIKGKANLVGAVSLTVDAERTRKVGQRNPAVKQSAVEPLPRRLPGQKPMRATDQTIYLAEFITLTAFHTLPRLQEAHLSFNFCPTPAIGSQYTITSTVTGREGEGTWAQYLCDQLPCDLSHPGNIIADSRKQLSSNTVVTPCGRWTQMYALIVCLGGPYDPKTGASVGEFQFQFSAYATKC</sequence>
<evidence type="ECO:0000313" key="2">
    <source>
        <dbReference type="EnsemblMetazoa" id="XP_038065640.1"/>
    </source>
</evidence>
<name>A0A914ANN7_PATMI</name>
<dbReference type="OMA" id="TIYLAEF"/>
<proteinExistence type="predicted"/>
<reference evidence="2" key="1">
    <citation type="submission" date="2022-11" db="UniProtKB">
        <authorList>
            <consortium name="EnsemblMetazoa"/>
        </authorList>
    </citation>
    <scope>IDENTIFICATION</scope>
</reference>
<keyword evidence="3" id="KW-1185">Reference proteome</keyword>
<dbReference type="AlphaFoldDB" id="A0A914ANN7"/>
<dbReference type="EnsemblMetazoa" id="XM_038209712.1">
    <property type="protein sequence ID" value="XP_038065640.1"/>
    <property type="gene ID" value="LOC119735786"/>
</dbReference>
<organism evidence="2 3">
    <name type="scientific">Patiria miniata</name>
    <name type="common">Bat star</name>
    <name type="synonym">Asterina miniata</name>
    <dbReference type="NCBI Taxonomy" id="46514"/>
    <lineage>
        <taxon>Eukaryota</taxon>
        <taxon>Metazoa</taxon>
        <taxon>Echinodermata</taxon>
        <taxon>Eleutherozoa</taxon>
        <taxon>Asterozoa</taxon>
        <taxon>Asteroidea</taxon>
        <taxon>Valvatacea</taxon>
        <taxon>Valvatida</taxon>
        <taxon>Asterinidae</taxon>
        <taxon>Patiria</taxon>
    </lineage>
</organism>
<dbReference type="RefSeq" id="XP_038065640.1">
    <property type="nucleotide sequence ID" value="XM_038209712.1"/>
</dbReference>